<feature type="coiled-coil region" evidence="1">
    <location>
        <begin position="144"/>
        <end position="178"/>
    </location>
</feature>
<dbReference type="EMBL" id="LNZH02000200">
    <property type="protein sequence ID" value="OCB86654.1"/>
    <property type="molecule type" value="Genomic_DNA"/>
</dbReference>
<reference evidence="3" key="1">
    <citation type="submission" date="2016-06" db="EMBL/GenBank/DDBJ databases">
        <title>Draft Genome sequence of the fungus Inonotus baumii.</title>
        <authorList>
            <person name="Zhu H."/>
            <person name="Lin W."/>
        </authorList>
    </citation>
    <scope>NUCLEOTIDE SEQUENCE</scope>
    <source>
        <strain evidence="3">821</strain>
    </source>
</reference>
<sequence>MTTPGGRRPSGNNSTPSSGRRRDTNRIVPQPTSTGSRTTGSSDKSRGSHQSHQHSTKTEAGKVKDKADQSDEALIADRVEATKKLIKWAIEDLANTIGAFKEMQKILENQEKKRDKDVASIYVFGPINMTKKHWGFNTKISEYKETARAEIAFWQNAEREAEAAKAEWEKNLEFLNGTVFAEAIKAKPGDKNKTSWKAVWEAGSRNAPWQKYEQINNTITSYYAKTWQGETFEAGGFFSSSGRELKQKLDDYVKRSRAH</sequence>
<protein>
    <submittedName>
        <fullName evidence="3">Uncharacterized protein</fullName>
    </submittedName>
</protein>
<name>A0A9Q5HVI9_SANBA</name>
<comment type="caution">
    <text evidence="3">The sequence shown here is derived from an EMBL/GenBank/DDBJ whole genome shotgun (WGS) entry which is preliminary data.</text>
</comment>
<proteinExistence type="predicted"/>
<feature type="region of interest" description="Disordered" evidence="2">
    <location>
        <begin position="1"/>
        <end position="69"/>
    </location>
</feature>
<organism evidence="3 4">
    <name type="scientific">Sanghuangporus baumii</name>
    <name type="common">Phellinus baumii</name>
    <dbReference type="NCBI Taxonomy" id="108892"/>
    <lineage>
        <taxon>Eukaryota</taxon>
        <taxon>Fungi</taxon>
        <taxon>Dikarya</taxon>
        <taxon>Basidiomycota</taxon>
        <taxon>Agaricomycotina</taxon>
        <taxon>Agaricomycetes</taxon>
        <taxon>Hymenochaetales</taxon>
        <taxon>Hymenochaetaceae</taxon>
        <taxon>Sanghuangporus</taxon>
    </lineage>
</organism>
<keyword evidence="1" id="KW-0175">Coiled coil</keyword>
<evidence type="ECO:0000256" key="1">
    <source>
        <dbReference type="SAM" id="Coils"/>
    </source>
</evidence>
<evidence type="ECO:0000256" key="2">
    <source>
        <dbReference type="SAM" id="MobiDB-lite"/>
    </source>
</evidence>
<accession>A0A9Q5HVI9</accession>
<feature type="compositionally biased region" description="Basic and acidic residues" evidence="2">
    <location>
        <begin position="56"/>
        <end position="69"/>
    </location>
</feature>
<feature type="compositionally biased region" description="Low complexity" evidence="2">
    <location>
        <begin position="32"/>
        <end position="42"/>
    </location>
</feature>
<dbReference type="Proteomes" id="UP000757232">
    <property type="component" value="Unassembled WGS sequence"/>
</dbReference>
<dbReference type="AlphaFoldDB" id="A0A9Q5HVI9"/>
<gene>
    <name evidence="3" type="ORF">A7U60_g6336</name>
</gene>
<evidence type="ECO:0000313" key="3">
    <source>
        <dbReference type="EMBL" id="OCB86654.1"/>
    </source>
</evidence>
<evidence type="ECO:0000313" key="4">
    <source>
        <dbReference type="Proteomes" id="UP000757232"/>
    </source>
</evidence>
<keyword evidence="4" id="KW-1185">Reference proteome</keyword>